<keyword evidence="3 5" id="KW-0949">S-adenosyl-L-methionine</keyword>
<dbReference type="Pfam" id="PF05175">
    <property type="entry name" value="MTS"/>
    <property type="match status" value="1"/>
</dbReference>
<dbReference type="InterPro" id="IPR004556">
    <property type="entry name" value="HemK-like"/>
</dbReference>
<feature type="compositionally biased region" description="Basic residues" evidence="6">
    <location>
        <begin position="75"/>
        <end position="85"/>
    </location>
</feature>
<dbReference type="FunFam" id="3.40.50.150:FF:000053">
    <property type="entry name" value="Release factor glutamine methyltransferase"/>
    <property type="match status" value="1"/>
</dbReference>
<feature type="compositionally biased region" description="Basic and acidic residues" evidence="6">
    <location>
        <begin position="30"/>
        <end position="45"/>
    </location>
</feature>
<evidence type="ECO:0000256" key="2">
    <source>
        <dbReference type="ARBA" id="ARBA00022679"/>
    </source>
</evidence>
<evidence type="ECO:0000256" key="4">
    <source>
        <dbReference type="ARBA" id="ARBA00048391"/>
    </source>
</evidence>
<feature type="region of interest" description="Disordered" evidence="6">
    <location>
        <begin position="1"/>
        <end position="105"/>
    </location>
</feature>
<keyword evidence="1 5" id="KW-0489">Methyltransferase</keyword>
<organism evidence="9 10">
    <name type="scientific">Piscinibacter aquaticus</name>
    <dbReference type="NCBI Taxonomy" id="392597"/>
    <lineage>
        <taxon>Bacteria</taxon>
        <taxon>Pseudomonadati</taxon>
        <taxon>Pseudomonadota</taxon>
        <taxon>Betaproteobacteria</taxon>
        <taxon>Burkholderiales</taxon>
        <taxon>Sphaerotilaceae</taxon>
        <taxon>Piscinibacter</taxon>
    </lineage>
</organism>
<feature type="domain" description="Release factor glutamine methyltransferase N-terminal" evidence="8">
    <location>
        <begin position="108"/>
        <end position="174"/>
    </location>
</feature>
<dbReference type="Proteomes" id="UP000321832">
    <property type="component" value="Unassembled WGS sequence"/>
</dbReference>
<evidence type="ECO:0000256" key="5">
    <source>
        <dbReference type="HAMAP-Rule" id="MF_02126"/>
    </source>
</evidence>
<feature type="binding site" evidence="5">
    <location>
        <position position="288"/>
    </location>
    <ligand>
        <name>S-adenosyl-L-methionine</name>
        <dbReference type="ChEBI" id="CHEBI:59789"/>
    </ligand>
</feature>
<evidence type="ECO:0000256" key="1">
    <source>
        <dbReference type="ARBA" id="ARBA00022603"/>
    </source>
</evidence>
<dbReference type="Gene3D" id="3.40.50.150">
    <property type="entry name" value="Vaccinia Virus protein VP39"/>
    <property type="match status" value="1"/>
</dbReference>
<dbReference type="GO" id="GO:0102559">
    <property type="term" value="F:peptide chain release factor N(5)-glutamine methyltransferase activity"/>
    <property type="evidence" value="ECO:0007669"/>
    <property type="project" value="UniProtKB-EC"/>
</dbReference>
<dbReference type="HAMAP" id="MF_02126">
    <property type="entry name" value="RF_methyltr_PrmC"/>
    <property type="match status" value="1"/>
</dbReference>
<dbReference type="GO" id="GO:0032259">
    <property type="term" value="P:methylation"/>
    <property type="evidence" value="ECO:0007669"/>
    <property type="project" value="UniProtKB-KW"/>
</dbReference>
<evidence type="ECO:0000256" key="6">
    <source>
        <dbReference type="SAM" id="MobiDB-lite"/>
    </source>
</evidence>
<accession>A0A5C6U2M2</accession>
<proteinExistence type="inferred from homology"/>
<gene>
    <name evidence="5 9" type="primary">prmC</name>
    <name evidence="9" type="ORF">FSC37_16560</name>
</gene>
<feature type="binding site" evidence="5">
    <location>
        <position position="273"/>
    </location>
    <ligand>
        <name>S-adenosyl-L-methionine</name>
        <dbReference type="ChEBI" id="CHEBI:59789"/>
    </ligand>
</feature>
<protein>
    <recommendedName>
        <fullName evidence="5">Release factor glutamine methyltransferase</fullName>
        <shortName evidence="5">RF MTase</shortName>
        <ecNumber evidence="5">2.1.1.297</ecNumber>
    </recommendedName>
    <alternativeName>
        <fullName evidence="5">N5-glutamine methyltransferase PrmC</fullName>
    </alternativeName>
    <alternativeName>
        <fullName evidence="5">Protein-(glutamine-N5) MTase PrmC</fullName>
    </alternativeName>
    <alternativeName>
        <fullName evidence="5">Protein-glutamine N-methyltransferase PrmC</fullName>
    </alternativeName>
</protein>
<dbReference type="PROSITE" id="PS00092">
    <property type="entry name" value="N6_MTASE"/>
    <property type="match status" value="1"/>
</dbReference>
<reference evidence="9 10" key="1">
    <citation type="submission" date="2019-08" db="EMBL/GenBank/DDBJ databases">
        <authorList>
            <person name="Khan S.A."/>
            <person name="Jeon C.O."/>
            <person name="Jeong S.E."/>
        </authorList>
    </citation>
    <scope>NUCLEOTIDE SEQUENCE [LARGE SCALE GENOMIC DNA]</scope>
    <source>
        <strain evidence="10">IMCC1728</strain>
    </source>
</reference>
<dbReference type="GO" id="GO:0003676">
    <property type="term" value="F:nucleic acid binding"/>
    <property type="evidence" value="ECO:0007669"/>
    <property type="project" value="InterPro"/>
</dbReference>
<dbReference type="Pfam" id="PF17827">
    <property type="entry name" value="PrmC_N"/>
    <property type="match status" value="1"/>
</dbReference>
<dbReference type="NCBIfam" id="TIGR00536">
    <property type="entry name" value="hemK_fam"/>
    <property type="match status" value="1"/>
</dbReference>
<keyword evidence="10" id="KW-1185">Reference proteome</keyword>
<dbReference type="InterPro" id="IPR029063">
    <property type="entry name" value="SAM-dependent_MTases_sf"/>
</dbReference>
<dbReference type="InterPro" id="IPR007848">
    <property type="entry name" value="Small_mtfrase_dom"/>
</dbReference>
<evidence type="ECO:0000256" key="3">
    <source>
        <dbReference type="ARBA" id="ARBA00022691"/>
    </source>
</evidence>
<comment type="function">
    <text evidence="5">Methylates the class 1 translation termination release factors RF1/PrfA and RF2/PrfB on the glutamine residue of the universally conserved GGQ motif.</text>
</comment>
<comment type="similarity">
    <text evidence="5">Belongs to the protein N5-glutamine methyltransferase family. PrmC subfamily.</text>
</comment>
<dbReference type="EC" id="2.1.1.297" evidence="5"/>
<sequence length="378" mass="40237">MPGRPLAAPQQGQGDGGCCGAAARQGAQRARREGGGHPQGADRQRRPQRPHPHLQLPARPADRSPHQPDAVPASGHRRRRSRRDRRGVAGGTRRRAAGGAGKRPVSTLQDALSAARAAGLDRLDAQLLLGHVLGRSRAWLLAHDDEALPAEQIATFEALVARRREGEPVAYLLGEKEFHGLLLQVDARVLVPRPDTEVLVDWALELLRTELVAVRQPTVADLGTGSGAIALAVRHAFQAAAVTATDASAEALAVARANGDRLGLTVEWLQGHWWAPLAGRRFDLVLSNPPYIREADPHRAALVHEPRGALAAGASGLDDLQRIVAGAARHLQPGGWLLLEHGFDQGADVARLLTDAGFVGIETRGDLAGLPRCTGGHR</sequence>
<evidence type="ECO:0000313" key="10">
    <source>
        <dbReference type="Proteomes" id="UP000321832"/>
    </source>
</evidence>
<dbReference type="InterPro" id="IPR019874">
    <property type="entry name" value="RF_methyltr_PrmC"/>
</dbReference>
<dbReference type="SUPFAM" id="SSF53335">
    <property type="entry name" value="S-adenosyl-L-methionine-dependent methyltransferases"/>
    <property type="match status" value="1"/>
</dbReference>
<dbReference type="AlphaFoldDB" id="A0A5C6U2M2"/>
<feature type="binding site" evidence="5">
    <location>
        <begin position="223"/>
        <end position="227"/>
    </location>
    <ligand>
        <name>S-adenosyl-L-methionine</name>
        <dbReference type="ChEBI" id="CHEBI:59789"/>
    </ligand>
</feature>
<feature type="binding site" evidence="5">
    <location>
        <position position="246"/>
    </location>
    <ligand>
        <name>S-adenosyl-L-methionine</name>
        <dbReference type="ChEBI" id="CHEBI:59789"/>
    </ligand>
</feature>
<evidence type="ECO:0000259" key="7">
    <source>
        <dbReference type="Pfam" id="PF05175"/>
    </source>
</evidence>
<comment type="catalytic activity">
    <reaction evidence="4 5">
        <text>L-glutaminyl-[peptide chain release factor] + S-adenosyl-L-methionine = N(5)-methyl-L-glutaminyl-[peptide chain release factor] + S-adenosyl-L-homocysteine + H(+)</text>
        <dbReference type="Rhea" id="RHEA:42896"/>
        <dbReference type="Rhea" id="RHEA-COMP:10271"/>
        <dbReference type="Rhea" id="RHEA-COMP:10272"/>
        <dbReference type="ChEBI" id="CHEBI:15378"/>
        <dbReference type="ChEBI" id="CHEBI:30011"/>
        <dbReference type="ChEBI" id="CHEBI:57856"/>
        <dbReference type="ChEBI" id="CHEBI:59789"/>
        <dbReference type="ChEBI" id="CHEBI:61891"/>
        <dbReference type="EC" id="2.1.1.297"/>
    </reaction>
</comment>
<evidence type="ECO:0000259" key="8">
    <source>
        <dbReference type="Pfam" id="PF17827"/>
    </source>
</evidence>
<dbReference type="InterPro" id="IPR040758">
    <property type="entry name" value="PrmC_N"/>
</dbReference>
<name>A0A5C6U2M2_9BURK</name>
<dbReference type="Gene3D" id="1.10.8.10">
    <property type="entry name" value="DNA helicase RuvA subunit, C-terminal domain"/>
    <property type="match status" value="1"/>
</dbReference>
<dbReference type="InterPro" id="IPR002052">
    <property type="entry name" value="DNA_methylase_N6_adenine_CS"/>
</dbReference>
<keyword evidence="2 5" id="KW-0808">Transferase</keyword>
<feature type="domain" description="Methyltransferase small" evidence="7">
    <location>
        <begin position="200"/>
        <end position="297"/>
    </location>
</feature>
<dbReference type="CDD" id="cd02440">
    <property type="entry name" value="AdoMet_MTases"/>
    <property type="match status" value="1"/>
</dbReference>
<dbReference type="InterPro" id="IPR050320">
    <property type="entry name" value="N5-glutamine_MTase"/>
</dbReference>
<evidence type="ECO:0000313" key="9">
    <source>
        <dbReference type="EMBL" id="TXC66830.1"/>
    </source>
</evidence>
<dbReference type="EMBL" id="VOPW01000001">
    <property type="protein sequence ID" value="TXC66830.1"/>
    <property type="molecule type" value="Genomic_DNA"/>
</dbReference>
<dbReference type="NCBIfam" id="TIGR03534">
    <property type="entry name" value="RF_mod_PrmC"/>
    <property type="match status" value="1"/>
</dbReference>
<dbReference type="PANTHER" id="PTHR18895:SF74">
    <property type="entry name" value="MTRF1L RELEASE FACTOR GLUTAMINE METHYLTRANSFERASE"/>
    <property type="match status" value="1"/>
</dbReference>
<dbReference type="PANTHER" id="PTHR18895">
    <property type="entry name" value="HEMK METHYLTRANSFERASE"/>
    <property type="match status" value="1"/>
</dbReference>
<feature type="binding site" evidence="5">
    <location>
        <begin position="288"/>
        <end position="291"/>
    </location>
    <ligand>
        <name>substrate</name>
    </ligand>
</feature>
<comment type="caution">
    <text evidence="9">The sequence shown here is derived from an EMBL/GenBank/DDBJ whole genome shotgun (WGS) entry which is preliminary data.</text>
</comment>